<evidence type="ECO:0000313" key="6">
    <source>
        <dbReference type="Proteomes" id="UP000246005"/>
    </source>
</evidence>
<dbReference type="SMART" id="SM00421">
    <property type="entry name" value="HTH_LUXR"/>
    <property type="match status" value="1"/>
</dbReference>
<dbReference type="Gene3D" id="1.10.10.10">
    <property type="entry name" value="Winged helix-like DNA-binding domain superfamily/Winged helix DNA-binding domain"/>
    <property type="match status" value="1"/>
</dbReference>
<comment type="caution">
    <text evidence="5">The sequence shown here is derived from an EMBL/GenBank/DDBJ whole genome shotgun (WGS) entry which is preliminary data.</text>
</comment>
<keyword evidence="2" id="KW-0238">DNA-binding</keyword>
<evidence type="ECO:0000313" key="5">
    <source>
        <dbReference type="EMBL" id="PWK82418.1"/>
    </source>
</evidence>
<dbReference type="PANTHER" id="PTHR44688:SF16">
    <property type="entry name" value="DNA-BINDING TRANSCRIPTIONAL ACTIVATOR DEVR_DOSR"/>
    <property type="match status" value="1"/>
</dbReference>
<evidence type="ECO:0000259" key="4">
    <source>
        <dbReference type="PROSITE" id="PS50043"/>
    </source>
</evidence>
<accession>A0A316HP97</accession>
<organism evidence="5 6">
    <name type="scientific">Lentzea atacamensis</name>
    <dbReference type="NCBI Taxonomy" id="531938"/>
    <lineage>
        <taxon>Bacteria</taxon>
        <taxon>Bacillati</taxon>
        <taxon>Actinomycetota</taxon>
        <taxon>Actinomycetes</taxon>
        <taxon>Pseudonocardiales</taxon>
        <taxon>Pseudonocardiaceae</taxon>
        <taxon>Lentzea</taxon>
    </lineage>
</organism>
<sequence length="64" mass="7216">MEDLTHLTRRQVEVARLATSGLTNQQIAERLHTSKRTVDNHLHAIYGVLGVTRRDELRTVLGPA</sequence>
<dbReference type="InterPro" id="IPR036388">
    <property type="entry name" value="WH-like_DNA-bd_sf"/>
</dbReference>
<dbReference type="PANTHER" id="PTHR44688">
    <property type="entry name" value="DNA-BINDING TRANSCRIPTIONAL ACTIVATOR DEVR_DOSR"/>
    <property type="match status" value="1"/>
</dbReference>
<dbReference type="GO" id="GO:0003677">
    <property type="term" value="F:DNA binding"/>
    <property type="evidence" value="ECO:0007669"/>
    <property type="project" value="UniProtKB-KW"/>
</dbReference>
<dbReference type="InterPro" id="IPR016032">
    <property type="entry name" value="Sig_transdc_resp-reg_C-effctor"/>
</dbReference>
<dbReference type="Proteomes" id="UP000246005">
    <property type="component" value="Unassembled WGS sequence"/>
</dbReference>
<feature type="domain" description="HTH luxR-type" evidence="4">
    <location>
        <begin position="1"/>
        <end position="64"/>
    </location>
</feature>
<dbReference type="CDD" id="cd06170">
    <property type="entry name" value="LuxR_C_like"/>
    <property type="match status" value="1"/>
</dbReference>
<protein>
    <submittedName>
        <fullName evidence="5">Regulatory LuxR family protein</fullName>
    </submittedName>
</protein>
<evidence type="ECO:0000256" key="1">
    <source>
        <dbReference type="ARBA" id="ARBA00023015"/>
    </source>
</evidence>
<dbReference type="GO" id="GO:0006355">
    <property type="term" value="P:regulation of DNA-templated transcription"/>
    <property type="evidence" value="ECO:0007669"/>
    <property type="project" value="InterPro"/>
</dbReference>
<dbReference type="Pfam" id="PF00196">
    <property type="entry name" value="GerE"/>
    <property type="match status" value="1"/>
</dbReference>
<dbReference type="AlphaFoldDB" id="A0A316HP97"/>
<name>A0A316HP97_9PSEU</name>
<reference evidence="5 6" key="1">
    <citation type="submission" date="2018-05" db="EMBL/GenBank/DDBJ databases">
        <title>Genomic Encyclopedia of Type Strains, Phase IV (KMG-IV): sequencing the most valuable type-strain genomes for metagenomic binning, comparative biology and taxonomic classification.</title>
        <authorList>
            <person name="Goeker M."/>
        </authorList>
    </citation>
    <scope>NUCLEOTIDE SEQUENCE [LARGE SCALE GENOMIC DNA]</scope>
    <source>
        <strain evidence="5 6">DSM 45480</strain>
    </source>
</reference>
<keyword evidence="1" id="KW-0805">Transcription regulation</keyword>
<keyword evidence="3" id="KW-0804">Transcription</keyword>
<dbReference type="PROSITE" id="PS50043">
    <property type="entry name" value="HTH_LUXR_2"/>
    <property type="match status" value="1"/>
</dbReference>
<evidence type="ECO:0000256" key="3">
    <source>
        <dbReference type="ARBA" id="ARBA00023163"/>
    </source>
</evidence>
<dbReference type="PRINTS" id="PR00038">
    <property type="entry name" value="HTHLUXR"/>
</dbReference>
<evidence type="ECO:0000256" key="2">
    <source>
        <dbReference type="ARBA" id="ARBA00023125"/>
    </source>
</evidence>
<dbReference type="InterPro" id="IPR000792">
    <property type="entry name" value="Tscrpt_reg_LuxR_C"/>
</dbReference>
<dbReference type="RefSeq" id="WP_170155224.1">
    <property type="nucleotide sequence ID" value="NZ_QGHB01000013.1"/>
</dbReference>
<dbReference type="SUPFAM" id="SSF46894">
    <property type="entry name" value="C-terminal effector domain of the bipartite response regulators"/>
    <property type="match status" value="1"/>
</dbReference>
<proteinExistence type="predicted"/>
<dbReference type="EMBL" id="QGHB01000013">
    <property type="protein sequence ID" value="PWK82418.1"/>
    <property type="molecule type" value="Genomic_DNA"/>
</dbReference>
<gene>
    <name evidence="5" type="ORF">C8D88_11311</name>
</gene>